<dbReference type="Gene3D" id="3.40.50.170">
    <property type="entry name" value="Formyl transferase, N-terminal domain"/>
    <property type="match status" value="1"/>
</dbReference>
<dbReference type="Pfam" id="PF02769">
    <property type="entry name" value="AIRS_C"/>
    <property type="match status" value="2"/>
</dbReference>
<dbReference type="NCBIfam" id="TIGR00877">
    <property type="entry name" value="purD"/>
    <property type="match status" value="1"/>
</dbReference>
<comment type="similarity">
    <text evidence="5 16">In the C-terminal section; belongs to the GART family.</text>
</comment>
<dbReference type="GO" id="GO:0005524">
    <property type="term" value="F:ATP binding"/>
    <property type="evidence" value="ECO:0007669"/>
    <property type="project" value="UniProtKB-UniRule"/>
</dbReference>
<dbReference type="HAMAP" id="MF_01930">
    <property type="entry name" value="PurN"/>
    <property type="match status" value="1"/>
</dbReference>
<dbReference type="GO" id="GO:0004637">
    <property type="term" value="F:phosphoribosylamine-glycine ligase activity"/>
    <property type="evidence" value="ECO:0007669"/>
    <property type="project" value="UniProtKB-UniRule"/>
</dbReference>
<dbReference type="GO" id="GO:0046084">
    <property type="term" value="P:adenine biosynthetic process"/>
    <property type="evidence" value="ECO:0007669"/>
    <property type="project" value="TreeGrafter"/>
</dbReference>
<dbReference type="GO" id="GO:0004644">
    <property type="term" value="F:phosphoribosylglycinamide formyltransferase activity"/>
    <property type="evidence" value="ECO:0007669"/>
    <property type="project" value="UniProtKB-EC"/>
</dbReference>
<comment type="similarity">
    <text evidence="4 16">In the N-terminal section; belongs to the GARS family.</text>
</comment>
<dbReference type="Pfam" id="PF02843">
    <property type="entry name" value="GARS_C"/>
    <property type="match status" value="1"/>
</dbReference>
<dbReference type="SUPFAM" id="SSF55326">
    <property type="entry name" value="PurM N-terminal domain-like"/>
    <property type="match status" value="2"/>
</dbReference>
<evidence type="ECO:0000256" key="4">
    <source>
        <dbReference type="ARBA" id="ARBA00007423"/>
    </source>
</evidence>
<dbReference type="InterPro" id="IPR020562">
    <property type="entry name" value="PRibGlycinamide_synth_N"/>
</dbReference>
<dbReference type="InterPro" id="IPR001555">
    <property type="entry name" value="GART_AS"/>
</dbReference>
<dbReference type="PROSITE" id="PS00184">
    <property type="entry name" value="GARS"/>
    <property type="match status" value="1"/>
</dbReference>
<dbReference type="Gene3D" id="3.40.50.20">
    <property type="match status" value="1"/>
</dbReference>
<dbReference type="GO" id="GO:0004641">
    <property type="term" value="F:phosphoribosylformylglycinamidine cyclo-ligase activity"/>
    <property type="evidence" value="ECO:0007669"/>
    <property type="project" value="UniProtKB-EC"/>
</dbReference>
<evidence type="ECO:0000256" key="11">
    <source>
        <dbReference type="ARBA" id="ARBA00022755"/>
    </source>
</evidence>
<dbReference type="SUPFAM" id="SSF51246">
    <property type="entry name" value="Rudiment single hybrid motif"/>
    <property type="match status" value="1"/>
</dbReference>
<dbReference type="FunFam" id="3.40.50.20:FF:000006">
    <property type="entry name" value="Phosphoribosylamine--glycine ligase, chloroplastic"/>
    <property type="match status" value="1"/>
</dbReference>
<dbReference type="PANTHER" id="PTHR10520">
    <property type="entry name" value="TRIFUNCTIONAL PURINE BIOSYNTHETIC PROTEIN ADENOSINE-3-RELATED"/>
    <property type="match status" value="1"/>
</dbReference>
<comment type="pathway">
    <text evidence="1 16">Purine metabolism; IMP biosynthesis via de novo pathway; 5-amino-1-(5-phospho-D-ribosyl)imidazole from N(2)-formyl-N(1)-(5-phospho-D-ribosyl)glycinamide: step 2/2.</text>
</comment>
<dbReference type="InterPro" id="IPR036921">
    <property type="entry name" value="PurM-like_N_sf"/>
</dbReference>
<keyword evidence="12 15" id="KW-0067">ATP-binding</keyword>
<dbReference type="InterPro" id="IPR000115">
    <property type="entry name" value="PRibGlycinamide_synth"/>
</dbReference>
<dbReference type="EC" id="2.1.2.2" evidence="16"/>
<dbReference type="InterPro" id="IPR020559">
    <property type="entry name" value="PRibGlycinamide_synth_CS"/>
</dbReference>
<evidence type="ECO:0000256" key="6">
    <source>
        <dbReference type="ARBA" id="ARBA00008696"/>
    </source>
</evidence>
<dbReference type="FunFam" id="3.40.50.170:FF:000006">
    <property type="entry name" value="Trifunctional purine biosynthetic protein adenosine-3"/>
    <property type="match status" value="1"/>
</dbReference>
<comment type="catalytic activity">
    <reaction evidence="16">
        <text>N(1)-(5-phospho-beta-D-ribosyl)glycinamide + (6R)-10-formyltetrahydrofolate = N(2)-formyl-N(1)-(5-phospho-beta-D-ribosyl)glycinamide + (6S)-5,6,7,8-tetrahydrofolate + H(+)</text>
        <dbReference type="Rhea" id="RHEA:15053"/>
        <dbReference type="ChEBI" id="CHEBI:15378"/>
        <dbReference type="ChEBI" id="CHEBI:57453"/>
        <dbReference type="ChEBI" id="CHEBI:143788"/>
        <dbReference type="ChEBI" id="CHEBI:147286"/>
        <dbReference type="ChEBI" id="CHEBI:195366"/>
        <dbReference type="EC" id="2.1.2.2"/>
    </reaction>
</comment>
<dbReference type="SMART" id="SM01210">
    <property type="entry name" value="GARS_C"/>
    <property type="match status" value="1"/>
</dbReference>
<keyword evidence="10 15" id="KW-0547">Nucleotide-binding</keyword>
<dbReference type="EMBL" id="GIIL01005806">
    <property type="protein sequence ID" value="NOV49532.1"/>
    <property type="molecule type" value="Transcribed_RNA"/>
</dbReference>
<dbReference type="Gene3D" id="3.90.600.10">
    <property type="entry name" value="Phosphoribosylglycinamide synthetase, C-terminal domain"/>
    <property type="match status" value="1"/>
</dbReference>
<evidence type="ECO:0000256" key="13">
    <source>
        <dbReference type="ARBA" id="ARBA00023211"/>
    </source>
</evidence>
<name>A0A6M2DTR8_XENCH</name>
<evidence type="ECO:0000259" key="17">
    <source>
        <dbReference type="PROSITE" id="PS50975"/>
    </source>
</evidence>
<dbReference type="SMART" id="SM01209">
    <property type="entry name" value="GARS_A"/>
    <property type="match status" value="1"/>
</dbReference>
<dbReference type="InterPro" id="IPR002376">
    <property type="entry name" value="Formyl_transf_N"/>
</dbReference>
<dbReference type="EC" id="6.3.3.1" evidence="16"/>
<dbReference type="Gene3D" id="3.90.650.10">
    <property type="entry name" value="PurM-like C-terminal domain"/>
    <property type="match status" value="2"/>
</dbReference>
<evidence type="ECO:0000313" key="18">
    <source>
        <dbReference type="EMBL" id="NOV49532.1"/>
    </source>
</evidence>
<dbReference type="InterPro" id="IPR011761">
    <property type="entry name" value="ATP-grasp"/>
</dbReference>
<dbReference type="Pfam" id="PF01071">
    <property type="entry name" value="GARS_A"/>
    <property type="match status" value="1"/>
</dbReference>
<evidence type="ECO:0000256" key="7">
    <source>
        <dbReference type="ARBA" id="ARBA00022598"/>
    </source>
</evidence>
<dbReference type="GO" id="GO:0006189">
    <property type="term" value="P:'de novo' IMP biosynthetic process"/>
    <property type="evidence" value="ECO:0007669"/>
    <property type="project" value="UniProtKB-UniRule"/>
</dbReference>
<dbReference type="NCBIfam" id="TIGR00639">
    <property type="entry name" value="PurN"/>
    <property type="match status" value="1"/>
</dbReference>
<evidence type="ECO:0000256" key="1">
    <source>
        <dbReference type="ARBA" id="ARBA00004686"/>
    </source>
</evidence>
<dbReference type="CDD" id="cd08645">
    <property type="entry name" value="FMT_core_GART"/>
    <property type="match status" value="1"/>
</dbReference>
<keyword evidence="8 18" id="KW-0808">Transferase</keyword>
<dbReference type="Gene3D" id="3.30.1330.10">
    <property type="entry name" value="PurM-like, N-terminal domain"/>
    <property type="match status" value="2"/>
</dbReference>
<dbReference type="FunFam" id="3.90.650.10:FF:000019">
    <property type="entry name" value="Trifunctional purine biosynthetic protein adenosine-3"/>
    <property type="match status" value="2"/>
</dbReference>
<comment type="pathway">
    <text evidence="2 16">Purine metabolism; IMP biosynthesis via de novo pathway; N(2)-formyl-N(1)-(5-phospho-D-ribosyl)glycinamide from N(1)-(5-phospho-D-ribosyl)glycinamide (10-formyl THF route): step 1/1.</text>
</comment>
<dbReference type="NCBIfam" id="TIGR00878">
    <property type="entry name" value="purM"/>
    <property type="match status" value="2"/>
</dbReference>
<dbReference type="InterPro" id="IPR036676">
    <property type="entry name" value="PurM-like_C_sf"/>
</dbReference>
<dbReference type="InterPro" id="IPR036477">
    <property type="entry name" value="Formyl_transf_N_sf"/>
</dbReference>
<dbReference type="InterPro" id="IPR016185">
    <property type="entry name" value="PreATP-grasp_dom_sf"/>
</dbReference>
<dbReference type="InterPro" id="IPR016188">
    <property type="entry name" value="PurM-like_N"/>
</dbReference>
<keyword evidence="11 16" id="KW-0658">Purine biosynthesis</keyword>
<evidence type="ECO:0000256" key="15">
    <source>
        <dbReference type="PROSITE-ProRule" id="PRU00409"/>
    </source>
</evidence>
<dbReference type="Gene3D" id="3.30.470.20">
    <property type="entry name" value="ATP-grasp fold, B domain"/>
    <property type="match status" value="1"/>
</dbReference>
<comment type="catalytic activity">
    <reaction evidence="16">
        <text>2-formamido-N(1)-(5-O-phospho-beta-D-ribosyl)acetamidine + ATP = 5-amino-1-(5-phospho-beta-D-ribosyl)imidazole + ADP + phosphate + H(+)</text>
        <dbReference type="Rhea" id="RHEA:23032"/>
        <dbReference type="ChEBI" id="CHEBI:15378"/>
        <dbReference type="ChEBI" id="CHEBI:30616"/>
        <dbReference type="ChEBI" id="CHEBI:43474"/>
        <dbReference type="ChEBI" id="CHEBI:137981"/>
        <dbReference type="ChEBI" id="CHEBI:147287"/>
        <dbReference type="ChEBI" id="CHEBI:456216"/>
        <dbReference type="EC" id="6.3.3.1"/>
    </reaction>
</comment>
<dbReference type="InterPro" id="IPR013815">
    <property type="entry name" value="ATP_grasp_subdomain_1"/>
</dbReference>
<comment type="pathway">
    <text evidence="3 16">Purine metabolism; IMP biosynthesis via de novo pathway; N(1)-(5-phospho-D-ribosyl)glycinamide from 5-phospho-alpha-D-ribose 1-diphosphate: step 2/2.</text>
</comment>
<dbReference type="Gene3D" id="3.30.1490.20">
    <property type="entry name" value="ATP-grasp fold, A domain"/>
    <property type="match status" value="1"/>
</dbReference>
<comment type="catalytic activity">
    <reaction evidence="16">
        <text>5-phospho-beta-D-ribosylamine + glycine + ATP = N(1)-(5-phospho-beta-D-ribosyl)glycinamide + ADP + phosphate + H(+)</text>
        <dbReference type="Rhea" id="RHEA:17453"/>
        <dbReference type="ChEBI" id="CHEBI:15378"/>
        <dbReference type="ChEBI" id="CHEBI:30616"/>
        <dbReference type="ChEBI" id="CHEBI:43474"/>
        <dbReference type="ChEBI" id="CHEBI:57305"/>
        <dbReference type="ChEBI" id="CHEBI:58681"/>
        <dbReference type="ChEBI" id="CHEBI:143788"/>
        <dbReference type="ChEBI" id="CHEBI:456216"/>
        <dbReference type="EC" id="6.3.4.13"/>
    </reaction>
</comment>
<keyword evidence="13 16" id="KW-0464">Manganese</keyword>
<proteinExistence type="inferred from homology"/>
<evidence type="ECO:0000256" key="5">
    <source>
        <dbReference type="ARBA" id="ARBA00008630"/>
    </source>
</evidence>
<dbReference type="InterPro" id="IPR010918">
    <property type="entry name" value="PurM-like_C_dom"/>
</dbReference>
<dbReference type="PROSITE" id="PS00373">
    <property type="entry name" value="GART"/>
    <property type="match status" value="1"/>
</dbReference>
<keyword evidence="9 16" id="KW-0479">Metal-binding</keyword>
<dbReference type="HAMAP" id="MF_00138">
    <property type="entry name" value="GARS"/>
    <property type="match status" value="1"/>
</dbReference>
<evidence type="ECO:0000256" key="9">
    <source>
        <dbReference type="ARBA" id="ARBA00022723"/>
    </source>
</evidence>
<evidence type="ECO:0000256" key="2">
    <source>
        <dbReference type="ARBA" id="ARBA00005054"/>
    </source>
</evidence>
<evidence type="ECO:0000256" key="3">
    <source>
        <dbReference type="ARBA" id="ARBA00005174"/>
    </source>
</evidence>
<dbReference type="SUPFAM" id="SSF56042">
    <property type="entry name" value="PurM C-terminal domain-like"/>
    <property type="match status" value="2"/>
</dbReference>
<dbReference type="InterPro" id="IPR004733">
    <property type="entry name" value="PurM_cligase"/>
</dbReference>
<dbReference type="Pfam" id="PF00586">
    <property type="entry name" value="AIRS"/>
    <property type="match status" value="2"/>
</dbReference>
<feature type="domain" description="ATP-grasp" evidence="17">
    <location>
        <begin position="112"/>
        <end position="319"/>
    </location>
</feature>
<dbReference type="Pfam" id="PF00551">
    <property type="entry name" value="Formyl_trans_N"/>
    <property type="match status" value="1"/>
</dbReference>
<evidence type="ECO:0000256" key="8">
    <source>
        <dbReference type="ARBA" id="ARBA00022679"/>
    </source>
</evidence>
<dbReference type="SUPFAM" id="SSF52440">
    <property type="entry name" value="PreATP-grasp domain"/>
    <property type="match status" value="1"/>
</dbReference>
<reference evidence="18" key="1">
    <citation type="submission" date="2020-03" db="EMBL/GenBank/DDBJ databases">
        <title>Transcriptomic Profiling of the Digestive Tract of the Rat Flea, Xenopsylla cheopis, Following Blood Feeding and Infection with Yersinia pestis.</title>
        <authorList>
            <person name="Bland D.M."/>
            <person name="Martens C.A."/>
            <person name="Virtaneva K."/>
            <person name="Kanakabandi K."/>
            <person name="Long D."/>
            <person name="Rosenke R."/>
            <person name="Saturday G.A."/>
            <person name="Hoyt F.H."/>
            <person name="Bruno D.P."/>
            <person name="Ribeiro J.M.C."/>
            <person name="Hinnebusch J."/>
        </authorList>
    </citation>
    <scope>NUCLEOTIDE SEQUENCE</scope>
</reference>
<dbReference type="Pfam" id="PF02844">
    <property type="entry name" value="GARS_N"/>
    <property type="match status" value="1"/>
</dbReference>
<dbReference type="InterPro" id="IPR020560">
    <property type="entry name" value="PRibGlycinamide_synth_C-dom"/>
</dbReference>
<keyword evidence="14 16" id="KW-0511">Multifunctional enzyme</keyword>
<dbReference type="InterPro" id="IPR020561">
    <property type="entry name" value="PRibGlycinamid_synth_ATP-grasp"/>
</dbReference>
<dbReference type="InterPro" id="IPR004607">
    <property type="entry name" value="GART"/>
</dbReference>
<dbReference type="HAMAP" id="MF_00741">
    <property type="entry name" value="AIRS"/>
    <property type="match status" value="2"/>
</dbReference>
<dbReference type="CDD" id="cd02196">
    <property type="entry name" value="PurM"/>
    <property type="match status" value="2"/>
</dbReference>
<dbReference type="SUPFAM" id="SSF56059">
    <property type="entry name" value="Glutathione synthetase ATP-binding domain-like"/>
    <property type="match status" value="1"/>
</dbReference>
<dbReference type="UniPathway" id="UPA00074">
    <property type="reaction ID" value="UER00125"/>
</dbReference>
<dbReference type="PROSITE" id="PS50975">
    <property type="entry name" value="ATP_GRASP"/>
    <property type="match status" value="1"/>
</dbReference>
<dbReference type="FunFam" id="3.30.470.20:FF:000018">
    <property type="entry name" value="Trifunctional purine biosynthetic protein adenosine-3"/>
    <property type="match status" value="1"/>
</dbReference>
<dbReference type="PANTHER" id="PTHR10520:SF12">
    <property type="entry name" value="TRIFUNCTIONAL PURINE BIOSYNTHETIC PROTEIN ADENOSINE-3"/>
    <property type="match status" value="1"/>
</dbReference>
<dbReference type="GO" id="GO:0005829">
    <property type="term" value="C:cytosol"/>
    <property type="evidence" value="ECO:0007669"/>
    <property type="project" value="TreeGrafter"/>
</dbReference>
<evidence type="ECO:0000256" key="16">
    <source>
        <dbReference type="RuleBase" id="RU363089"/>
    </source>
</evidence>
<dbReference type="FunFam" id="3.30.1490.20:FF:000006">
    <property type="entry name" value="phosphoribosylamine--glycine ligase, chloroplastic-like"/>
    <property type="match status" value="1"/>
</dbReference>
<organism evidence="18">
    <name type="scientific">Xenopsylla cheopis</name>
    <name type="common">Oriental rat flea</name>
    <name type="synonym">Pulex cheopis</name>
    <dbReference type="NCBI Taxonomy" id="163159"/>
    <lineage>
        <taxon>Eukaryota</taxon>
        <taxon>Metazoa</taxon>
        <taxon>Ecdysozoa</taxon>
        <taxon>Arthropoda</taxon>
        <taxon>Hexapoda</taxon>
        <taxon>Insecta</taxon>
        <taxon>Pterygota</taxon>
        <taxon>Neoptera</taxon>
        <taxon>Endopterygota</taxon>
        <taxon>Siphonaptera</taxon>
        <taxon>Pulicidae</taxon>
        <taxon>Xenopsyllinae</taxon>
        <taxon>Xenopsylla</taxon>
    </lineage>
</organism>
<dbReference type="InterPro" id="IPR011054">
    <property type="entry name" value="Rudment_hybrid_motif"/>
</dbReference>
<dbReference type="EC" id="6.3.4.13" evidence="16"/>
<comment type="similarity">
    <text evidence="6 16">In the central section; belongs to the AIR synthase family.</text>
</comment>
<dbReference type="GO" id="GO:0046872">
    <property type="term" value="F:metal ion binding"/>
    <property type="evidence" value="ECO:0007669"/>
    <property type="project" value="UniProtKB-KW"/>
</dbReference>
<evidence type="ECO:0000256" key="12">
    <source>
        <dbReference type="ARBA" id="ARBA00022840"/>
    </source>
</evidence>
<evidence type="ECO:0000256" key="14">
    <source>
        <dbReference type="ARBA" id="ARBA00023268"/>
    </source>
</evidence>
<keyword evidence="7 16" id="KW-0436">Ligase</keyword>
<dbReference type="SUPFAM" id="SSF53328">
    <property type="entry name" value="Formyltransferase"/>
    <property type="match status" value="1"/>
</dbReference>
<sequence length="1376" mass="148106">MDKKVLVIGSGGREHAICWKLSQSPLVEKVFVAPGSPGIGLLKKTTIVSDLNIKDHKGVANWCKNNNIDLVAVGPEDPLALGLADVLNADKIPCFGPSKSGARIEADKDWSKAFMVKYGIPTAKYQSFNDSSAAKQFIKSANYKALVVKASGLAAGKGVTVASNVEEACAAVDEILGNKKFGSAGDTVVIEELLSGEEVSVLAFTDGNTVKVMLPAQDHKRLLDKDLGPNTGGMGAYCPCPLISEKDLELVKTNVLEAAVKGLKKDGINYCGVLYAGMMLTKDGPKTLEFNCRFGDPETQVLMPMLESDLYYIMESCCNQTLNKIDIKWKTNLSAVGVVMASKGYPETSTKGCIIKGLENVESRENHVVFHSGIARTPEGHGFQTNGGRVLIVVVTNQDCKLASKLATDSCADITFEGAQYRKDIAHKSFIVDGLSYKDSGVDIDAGDKLVQNIKPMAKSTDRPGVIGGLGGFGGLFQLNKVTYEDKSGKLTTYRDPVLVQGADGVGTKLKIAEETGRYDTIGIDLVAMCVNDVLCAGAEPLAFLDYLACGKLDVNVTASIVSGIAKACKETNCALLGGETAEMPSMYSPGKYDMAGFCVGVVEHKDMLPKINDIKSEDIVIGLPSSGLHSNGFSLVHRILKEVGKTYDNLAPFSEGRKTFGTELLTPTKLYVSQVLPLIRKGYVKGIAHITGGGLVENIPRILPKNVQVVLDINKWNIPAIFGWLFKMGNLTEKEMLRTFNCGIGLVLVIPPEFKTEVLSLLKNDGGIEIGKVVDGDTTNQQVIVQNFQNKFADFVNKYKSNGNTATISYKDSGVDIEAGEALVTNIKPLCRSTNRPGVIGGLGGFGGLFRINEASYMKDGIIKKYKNPILVMGTDGVGTKLKIAQEINIHNTVGIDLVAMCANDILCNGAEPLTFLDYYACGRLDIYVASKVLDGISEGCRQSGSALIGGETAEMPGMYKPGVYDLAGFSLGIVENDFILPKTSLIKSGDIVIALPSSGVHSNGFSLVHKVLEKYGYSINDRAPFSACGKSFGEELLSPTKIYTSAVLPALRTGLVKALAHITGGGLTENIPRVLTKDLQVILDANNWNILPVFAWLHETGKIGSHEMLRTFNCGLGLVLIVSKESEMEILAQMCGHGATTIGYVTNKEKDSPQVIVKNFDKNIAAVTKSITLKKRVAVLISGTGSNLQALIDASKDSCSGIGVEIVLVISNKPEALGLEKAKRAGIETRVIKHKDYPSRVEYDMVINEELKKFGIEIVCLAGFMRILSAEFVRLWKNKLLNIHPSLLPKYKGADGIKQAFESGDKYTGCTVHFVDEGVDTGSIIVQEVVHILPDDTMDTLSTRIHKAEHKAFPRALRLVATGVSNFNNEKQNL</sequence>
<protein>
    <recommendedName>
        <fullName evidence="16">Trifunctional purine biosynthetic protein adenosine-3</fullName>
    </recommendedName>
    <domain>
        <recommendedName>
            <fullName evidence="16">Phosphoribosylamine--glycine ligase</fullName>
            <ecNumber evidence="16">6.3.4.13</ecNumber>
        </recommendedName>
        <alternativeName>
            <fullName evidence="16">Glycinamide ribonucleotide synthetase</fullName>
            <shortName evidence="16">GARS</shortName>
        </alternativeName>
        <alternativeName>
            <fullName evidence="16">Phosphoribosylglycinamide synthetase</fullName>
        </alternativeName>
    </domain>
    <domain>
        <recommendedName>
            <fullName evidence="16">Phosphoribosylformylglycinamidine cyclo-ligase</fullName>
            <ecNumber evidence="16">6.3.3.1</ecNumber>
        </recommendedName>
        <alternativeName>
            <fullName evidence="16">AIR synthase</fullName>
            <shortName evidence="16">AIRS</shortName>
        </alternativeName>
        <alternativeName>
            <fullName evidence="16">Phosphoribosyl-aminoimidazole synthetase</fullName>
        </alternativeName>
    </domain>
    <domain>
        <recommendedName>
            <fullName evidence="16">Phosphoribosylglycinamide formyltransferase</fullName>
            <ecNumber evidence="16">2.1.2.2</ecNumber>
        </recommendedName>
        <alternativeName>
            <fullName evidence="16">5'-phosphoribosylglycinamide transformylase</fullName>
        </alternativeName>
        <alternativeName>
            <fullName evidence="16">GAR transformylase</fullName>
            <shortName evidence="16">GART</shortName>
        </alternativeName>
    </domain>
</protein>
<evidence type="ECO:0000256" key="10">
    <source>
        <dbReference type="ARBA" id="ARBA00022741"/>
    </source>
</evidence>
<dbReference type="InterPro" id="IPR037123">
    <property type="entry name" value="PRibGlycinamide_synth_C_sf"/>
</dbReference>
<accession>A0A6M2DTR8</accession>
<dbReference type="FunFam" id="3.30.1330.10:FF:000001">
    <property type="entry name" value="Phosphoribosylformylglycinamidine cyclo-ligase"/>
    <property type="match status" value="2"/>
</dbReference>